<evidence type="ECO:0000313" key="2">
    <source>
        <dbReference type="EMBL" id="RDK89314.1"/>
    </source>
</evidence>
<keyword evidence="3" id="KW-1185">Reference proteome</keyword>
<keyword evidence="1" id="KW-0732">Signal</keyword>
<feature type="chain" id="PRO_5016728371" description="Lipoprotein" evidence="1">
    <location>
        <begin position="21"/>
        <end position="231"/>
    </location>
</feature>
<dbReference type="Proteomes" id="UP000255317">
    <property type="component" value="Unassembled WGS sequence"/>
</dbReference>
<dbReference type="OrthoDB" id="1443562at2"/>
<comment type="caution">
    <text evidence="2">The sequence shown here is derived from an EMBL/GenBank/DDBJ whole genome shotgun (WGS) entry which is preliminary data.</text>
</comment>
<evidence type="ECO:0000313" key="3">
    <source>
        <dbReference type="Proteomes" id="UP000255317"/>
    </source>
</evidence>
<dbReference type="EMBL" id="QRAO01000001">
    <property type="protein sequence ID" value="RDK89314.1"/>
    <property type="molecule type" value="Genomic_DNA"/>
</dbReference>
<accession>A0A370QLT6</accession>
<dbReference type="AlphaFoldDB" id="A0A370QLT6"/>
<feature type="signal peptide" evidence="1">
    <location>
        <begin position="1"/>
        <end position="20"/>
    </location>
</feature>
<name>A0A370QLT6_9FLAO</name>
<reference evidence="2 3" key="1">
    <citation type="submission" date="2018-07" db="EMBL/GenBank/DDBJ databases">
        <title>Genomic Encyclopedia of Type Strains, Phase IV (KMG-IV): sequencing the most valuable type-strain genomes for metagenomic binning, comparative biology and taxonomic classification.</title>
        <authorList>
            <person name="Goeker M."/>
        </authorList>
    </citation>
    <scope>NUCLEOTIDE SEQUENCE [LARGE SCALE GENOMIC DNA]</scope>
    <source>
        <strain evidence="2 3">DSM 101478</strain>
    </source>
</reference>
<gene>
    <name evidence="2" type="ORF">C8D94_1011200</name>
</gene>
<sequence length="231" mass="25731">MKTLKITLITAAIASLFACASDTEKGALDKIGDVYKGTASYSKSFVSNTSEKRTTFNVFISNSKMVDTLRAPIASGAAALMVYHALTPEEKKSYDDIEVYMINSKKDTANFYYDTSILKTLDTKAKNVRKFSQNLLEHNFKNMDSIKNPSDIPQSLEENIGQGIKNYEKRFGKLKSSNLYAVGEASDEIGKLFKYYSYLEFSNGQTITYLVAVDANPGKDKIIGYKFDAIN</sequence>
<dbReference type="RefSeq" id="WP_115122933.1">
    <property type="nucleotide sequence ID" value="NZ_QRAO01000001.1"/>
</dbReference>
<proteinExistence type="predicted"/>
<protein>
    <recommendedName>
        <fullName evidence="4">Lipoprotein</fullName>
    </recommendedName>
</protein>
<organism evidence="2 3">
    <name type="scientific">Marinirhabdus gelatinilytica</name>
    <dbReference type="NCBI Taxonomy" id="1703343"/>
    <lineage>
        <taxon>Bacteria</taxon>
        <taxon>Pseudomonadati</taxon>
        <taxon>Bacteroidota</taxon>
        <taxon>Flavobacteriia</taxon>
        <taxon>Flavobacteriales</taxon>
        <taxon>Flavobacteriaceae</taxon>
    </lineage>
</organism>
<evidence type="ECO:0008006" key="4">
    <source>
        <dbReference type="Google" id="ProtNLM"/>
    </source>
</evidence>
<dbReference type="PROSITE" id="PS51257">
    <property type="entry name" value="PROKAR_LIPOPROTEIN"/>
    <property type="match status" value="1"/>
</dbReference>
<evidence type="ECO:0000256" key="1">
    <source>
        <dbReference type="SAM" id="SignalP"/>
    </source>
</evidence>